<reference evidence="1" key="1">
    <citation type="submission" date="2018-05" db="EMBL/GenBank/DDBJ databases">
        <authorList>
            <person name="Lanie J.A."/>
            <person name="Ng W.-L."/>
            <person name="Kazmierczak K.M."/>
            <person name="Andrzejewski T.M."/>
            <person name="Davidsen T.M."/>
            <person name="Wayne K.J."/>
            <person name="Tettelin H."/>
            <person name="Glass J.I."/>
            <person name="Rusch D."/>
            <person name="Podicherti R."/>
            <person name="Tsui H.-C.T."/>
            <person name="Winkler M.E."/>
        </authorList>
    </citation>
    <scope>NUCLEOTIDE SEQUENCE</scope>
</reference>
<proteinExistence type="predicted"/>
<protein>
    <submittedName>
        <fullName evidence="1">Uncharacterized protein</fullName>
    </submittedName>
</protein>
<accession>A0A382U143</accession>
<organism evidence="1">
    <name type="scientific">marine metagenome</name>
    <dbReference type="NCBI Taxonomy" id="408172"/>
    <lineage>
        <taxon>unclassified sequences</taxon>
        <taxon>metagenomes</taxon>
        <taxon>ecological metagenomes</taxon>
    </lineage>
</organism>
<dbReference type="AlphaFoldDB" id="A0A382U143"/>
<evidence type="ECO:0000313" key="1">
    <source>
        <dbReference type="EMBL" id="SVD27645.1"/>
    </source>
</evidence>
<gene>
    <name evidence="1" type="ORF">METZ01_LOCUS380499</name>
</gene>
<name>A0A382U143_9ZZZZ</name>
<sequence length="133" mass="15366">TTHCFSISRESVDQLILEDKGAQLQRGGICNLYGPAGTAILCNYSVLHSATVRVTEKERKTVQIYYGHRDQPYMANDSLITNQFWRDHPDLEVRAFYGVINDKTRKYLELAGSEDHPVEQVAKFLYQLDYQHR</sequence>
<feature type="non-terminal residue" evidence="1">
    <location>
        <position position="1"/>
    </location>
</feature>
<dbReference type="SUPFAM" id="SSF51197">
    <property type="entry name" value="Clavaminate synthase-like"/>
    <property type="match status" value="1"/>
</dbReference>
<dbReference type="EMBL" id="UINC01140476">
    <property type="protein sequence ID" value="SVD27645.1"/>
    <property type="molecule type" value="Genomic_DNA"/>
</dbReference>